<name>A0A085W6E3_9BACT</name>
<gene>
    <name evidence="2" type="ORF">DB31_2849</name>
</gene>
<comment type="caution">
    <text evidence="2">The sequence shown here is derived from an EMBL/GenBank/DDBJ whole genome shotgun (WGS) entry which is preliminary data.</text>
</comment>
<organism evidence="2 3">
    <name type="scientific">Hyalangium minutum</name>
    <dbReference type="NCBI Taxonomy" id="394096"/>
    <lineage>
        <taxon>Bacteria</taxon>
        <taxon>Pseudomonadati</taxon>
        <taxon>Myxococcota</taxon>
        <taxon>Myxococcia</taxon>
        <taxon>Myxococcales</taxon>
        <taxon>Cystobacterineae</taxon>
        <taxon>Archangiaceae</taxon>
        <taxon>Hyalangium</taxon>
    </lineage>
</organism>
<dbReference type="OrthoDB" id="5497095at2"/>
<dbReference type="InterPro" id="IPR011990">
    <property type="entry name" value="TPR-like_helical_dom_sf"/>
</dbReference>
<keyword evidence="1" id="KW-1133">Transmembrane helix</keyword>
<evidence type="ECO:0000313" key="2">
    <source>
        <dbReference type="EMBL" id="KFE63256.1"/>
    </source>
</evidence>
<dbReference type="InterPro" id="IPR019734">
    <property type="entry name" value="TPR_rpt"/>
</dbReference>
<feature type="transmembrane region" description="Helical" evidence="1">
    <location>
        <begin position="20"/>
        <end position="42"/>
    </location>
</feature>
<evidence type="ECO:0000313" key="3">
    <source>
        <dbReference type="Proteomes" id="UP000028725"/>
    </source>
</evidence>
<dbReference type="Pfam" id="PF14559">
    <property type="entry name" value="TPR_19"/>
    <property type="match status" value="1"/>
</dbReference>
<dbReference type="Gene3D" id="1.25.40.10">
    <property type="entry name" value="Tetratricopeptide repeat domain"/>
    <property type="match status" value="2"/>
</dbReference>
<keyword evidence="3" id="KW-1185">Reference proteome</keyword>
<keyword evidence="1" id="KW-0812">Transmembrane</keyword>
<proteinExistence type="predicted"/>
<dbReference type="AlphaFoldDB" id="A0A085W6E3"/>
<protein>
    <submittedName>
        <fullName evidence="2">Tetratricopeptide repeat protein</fullName>
    </submittedName>
</protein>
<reference evidence="2 3" key="1">
    <citation type="submission" date="2014-04" db="EMBL/GenBank/DDBJ databases">
        <title>Genome assembly of Hyalangium minutum DSM 14724.</title>
        <authorList>
            <person name="Sharma G."/>
            <person name="Subramanian S."/>
        </authorList>
    </citation>
    <scope>NUCLEOTIDE SEQUENCE [LARGE SCALE GENOMIC DNA]</scope>
    <source>
        <strain evidence="2 3">DSM 14724</strain>
    </source>
</reference>
<dbReference type="SUPFAM" id="SSF48452">
    <property type="entry name" value="TPR-like"/>
    <property type="match status" value="2"/>
</dbReference>
<dbReference type="Proteomes" id="UP000028725">
    <property type="component" value="Unassembled WGS sequence"/>
</dbReference>
<dbReference type="RefSeq" id="WP_044196250.1">
    <property type="nucleotide sequence ID" value="NZ_JMCB01000018.1"/>
</dbReference>
<keyword evidence="1" id="KW-0472">Membrane</keyword>
<dbReference type="SMART" id="SM00028">
    <property type="entry name" value="TPR"/>
    <property type="match status" value="4"/>
</dbReference>
<accession>A0A085W6E3</accession>
<sequence length="534" mass="57329">MGMGDGGHVGPRDWKRKESLASALIQVALVAVLLGAAVAFVVHRGRVRQETDTRLKAAQGLAQRGNPADLEKALKELETLFALDDKMYGAHALAAELQTELWLDHHQPGAEAHAREHLARAEALENKDVERYGAKVVRARLLLAEGKAAEAEQALTALRERGASNPKLWLTLARAYQARGNLQAARQAFSRATEAGWRDPRYAAAYGEALLEEALYAQAGEAVGRALSANAEHLPSKLTAALALLYMRERPADAERMLQEVQEHEAELSPALKVRALAARAELALARDNPEDALKQADAALALLPEDAPALFERARSLAAKKDAGARAAFEAAVAKHRTAPLFYLEGAKSLQQAGDGAGALALMDAYETVFRDVQVPAGEGKTVSALERDDRYWLARGGMLEAAGRQDEAQAAYERAIAVKGAALARAQYAKGALLLARKDYTGAREVLAAVTPETGAGPLPDAYAAMGEALFGQGDYATGLQHHYVALSRDRARKVPLEQLQARAADIGKRLTAAGQSSMAKTWKTETDSLLR</sequence>
<evidence type="ECO:0000256" key="1">
    <source>
        <dbReference type="SAM" id="Phobius"/>
    </source>
</evidence>
<dbReference type="EMBL" id="JMCB01000018">
    <property type="protein sequence ID" value="KFE63256.1"/>
    <property type="molecule type" value="Genomic_DNA"/>
</dbReference>